<dbReference type="InterPro" id="IPR006558">
    <property type="entry name" value="LamG-like"/>
</dbReference>
<dbReference type="Pfam" id="PF25023">
    <property type="entry name" value="TEN_YD-shell"/>
    <property type="match status" value="1"/>
</dbReference>
<keyword evidence="3" id="KW-1015">Disulfide bond</keyword>
<dbReference type="SUPFAM" id="SSF49899">
    <property type="entry name" value="Concanavalin A-like lectins/glucanases"/>
    <property type="match status" value="1"/>
</dbReference>
<evidence type="ECO:0000259" key="5">
    <source>
        <dbReference type="PROSITE" id="PS50268"/>
    </source>
</evidence>
<dbReference type="InterPro" id="IPR028994">
    <property type="entry name" value="Integrin_alpha_N"/>
</dbReference>
<dbReference type="PANTHER" id="PTHR32305:SF15">
    <property type="entry name" value="PROTEIN RHSA-RELATED"/>
    <property type="match status" value="1"/>
</dbReference>
<dbReference type="Gene3D" id="2.60.120.200">
    <property type="match status" value="1"/>
</dbReference>
<evidence type="ECO:0000256" key="4">
    <source>
        <dbReference type="SAM" id="MobiDB-lite"/>
    </source>
</evidence>
<dbReference type="SUPFAM" id="SSF69318">
    <property type="entry name" value="Integrin alpha N-terminal domain"/>
    <property type="match status" value="3"/>
</dbReference>
<dbReference type="InterPro" id="IPR050708">
    <property type="entry name" value="T6SS_VgrG/RHS"/>
</dbReference>
<keyword evidence="2" id="KW-0677">Repeat</keyword>
<evidence type="ECO:0000256" key="1">
    <source>
        <dbReference type="ARBA" id="ARBA00022729"/>
    </source>
</evidence>
<dbReference type="PROSITE" id="PS50268">
    <property type="entry name" value="CADHERIN_2"/>
    <property type="match status" value="1"/>
</dbReference>
<dbReference type="NCBIfam" id="TIGR01643">
    <property type="entry name" value="YD_repeat_2x"/>
    <property type="match status" value="10"/>
</dbReference>
<keyword evidence="7" id="KW-1185">Reference proteome</keyword>
<dbReference type="SUPFAM" id="SSF117074">
    <property type="entry name" value="Hypothetical protein PA1324"/>
    <property type="match status" value="2"/>
</dbReference>
<reference evidence="6" key="1">
    <citation type="submission" date="2021-11" db="EMBL/GenBank/DDBJ databases">
        <title>Genome sequence.</title>
        <authorList>
            <person name="Sun Q."/>
        </authorList>
    </citation>
    <scope>NUCLEOTIDE SEQUENCE</scope>
    <source>
        <strain evidence="6">JC740</strain>
    </source>
</reference>
<dbReference type="InterPro" id="IPR015919">
    <property type="entry name" value="Cadherin-like_sf"/>
</dbReference>
<dbReference type="InterPro" id="IPR045351">
    <property type="entry name" value="DUF6531"/>
</dbReference>
<dbReference type="InterPro" id="IPR031325">
    <property type="entry name" value="RHS_repeat"/>
</dbReference>
<dbReference type="EMBL" id="JAJKFW010000063">
    <property type="protein sequence ID" value="MCC9645102.1"/>
    <property type="molecule type" value="Genomic_DNA"/>
</dbReference>
<dbReference type="Pfam" id="PF13517">
    <property type="entry name" value="FG-GAP_3"/>
    <property type="match status" value="8"/>
</dbReference>
<dbReference type="Gene3D" id="2.60.40.10">
    <property type="entry name" value="Immunoglobulins"/>
    <property type="match status" value="10"/>
</dbReference>
<dbReference type="InterPro" id="IPR011044">
    <property type="entry name" value="Quino_amine_DH_bsu"/>
</dbReference>
<dbReference type="InterPro" id="IPR022385">
    <property type="entry name" value="Rhs_assc_core"/>
</dbReference>
<dbReference type="InterPro" id="IPR006644">
    <property type="entry name" value="Cadg"/>
</dbReference>
<dbReference type="SUPFAM" id="SSF50969">
    <property type="entry name" value="YVTN repeat-like/Quinoprotein amine dehydrogenase"/>
    <property type="match status" value="1"/>
</dbReference>
<dbReference type="RefSeq" id="WP_230276751.1">
    <property type="nucleotide sequence ID" value="NZ_JAJKFW010000063.1"/>
</dbReference>
<dbReference type="InterPro" id="IPR006530">
    <property type="entry name" value="YD"/>
</dbReference>
<dbReference type="InterPro" id="IPR056823">
    <property type="entry name" value="TEN-like_YD-shell"/>
</dbReference>
<dbReference type="InterPro" id="IPR002105">
    <property type="entry name" value="Dockerin_1_rpt"/>
</dbReference>
<dbReference type="SMART" id="SM00736">
    <property type="entry name" value="CADG"/>
    <property type="match status" value="3"/>
</dbReference>
<dbReference type="Pfam" id="PF00404">
    <property type="entry name" value="Dockerin_1"/>
    <property type="match status" value="1"/>
</dbReference>
<sequence>MSNPVCRFIGKSKRSQRSKKRKIRVSRFEALEARRVLAAAVWNNVTQPADVSGEVVPHVSARDALLVINELNARNYSDMDDGELPRQLDVESPGLYYDVSCDGHVSALDALMVINHLNGIRNEGNGVFPSLACSPVIAEGTDFHNSLNSPWLTLPDDSSAIKVYFRSPEFDQTSQNQILDAFEIELTDEQGNLVTFPYDSGRNAVFNWSESYQPTYGDAVELEAATSEEDSSATINLSGLPEGTRVQITTRLVNNDSDDTSRIIIRGYEVVEAAEDAPVGSSFESRTSVGSSVDASQLQDVSGSFVASYGRTSLAGDDNELLTELVITNRGNQTVTGQLIVVVDDLSELEAAAMHPDGRLPDGRSYWDLTSEMDGNPLAPGESIRSRQIAFKNDSGKRFSYRLQTLGKLNVGPNAFDSVPVSSIEAGMTYSYLATASDPESQSLTYTKVAGPEAMQVDSVTGEVTWATDTPDIGSHRVTLRATDPYGLHVEQTFTLEVLASLQNRPPIFTTDPVTDAIASSGFEVTTVGVGDSPAGVAVIDGFRGPRLVTANAGDQTIGVYAGQNNDRFDEVTNYSTGLPAADGQLFDVGYSVDVGLPEFLRSGDTNDVDGLAQGDFNGDGSTDFAVAFNYYEPGSGSVGTFQATVVLNNGDGSFGSPLVLYERELYAYQTDVDSLSVRDLNGDGFDDIIFAETFAEGRLVTVLGNGDGTFAPAVETTFENHRIGNFKLADIDSDGVPDLFGRTITGGNRNYAMFWSKGLGDGSFAEPDAFIATRHAGPDETPTPYDLGDLDGDGDLDFVLSGEYPNIEVYHNDGIGNFTLVAELDPPNATAYYGPDWLNVADFTGDGQADILYFHVWTGTPLNLYVGDGSGVDFEHQVGNGVFSRLDNWATDHEPVDLDGDGDLDLVMGHEHSDWTSPRVLLNHGDGTFEAIEYPMVDFSGDIKPYQGNDIARGALVGDYNSDGVLDFSYFTTGADFNGVGIRLGTRPGEFGGSASVPVFEGYTGNLVIGDFNGDQIVDLMDLTLGESALGNGNGTYSDPIPAVNFVNGYTGSVADLNLDGLDDVVWARGNRYTVGISNGDGTFTISDDQLAEGSFYGYNSLLARDFNDDGYPDFIAKTGVERQIDVHLNDPSNPGVFSRSFRYVLSDGSQGINVSQWQESFDVADYNADGILDLAFAERDLDTDSIAYTVVMAGDGSGGFTEVSRSPVLDEASRSAAGVGNFYEPGDYNSGDLDGDGDIDLIAATSYGPRVYLNDGSGAFVFHSWLENPGNNQRGRDSWLVDFDEDGILDYMALGTGGYTQVSVRLGNGDATFQPPQRIGMVGGSGGGISRMPFADVNGDGHLDFIHNVNGVGNYNSSTTSIYAGRREDLVDLLAVDLNGDGNEELLAVQEQTDRLQIFVGDNLGGLTRIDDLLTGRAPKAVTTADLDGDGQIELITANRASRDLAVFVGDLESGFTASSVPLDGAPIDVEAGDLDGDGNVDLVALDDQSNALWVFAGDGTTILPEPTAIALGETPSRLTLADATGDGVIDAIVTLPGSQRVMILPGDGVGTFEAPLYVDTDAAPSDVAVVDLNDDSNPDLAIALPDSNVLSIVYGLGNNQFARPQQVSVGESPTRVTLTDADEDGRMDLVVANSGDGTASVVYNRFDPNEVYRYDSDAIDPDGDSITYSIESGPGGLIINSETGELLWAASPDQVGVHDVTLSADDGRGGIATQSFKIEVEPARENAAPIIASMPTTEIGANESFNYQVQTLDNDNHPLRYRLIDGPENAAIDPVTGELNWDGRTQGEAFNWAANGIIRAAASPSLKPESITVEGWFDLTLLNRFNYLVQDQGIYVGTHETDQSIRVDISFPGQGRLVRFFVPITPETDRWYHLALTYDAATGEAKLFVDGELGGSQTIDPTPLDTTPGTTVIGFQNGSTRADIDNYRIWNRARTQAEIQEGMTRQYADNPDLVLDYRFEETDTIDVQDYSMYNNRGYRISYGLTPQPTAGLAETGSHEFTVSVEDGRGGYDEQTFTLNVLPELRGSITGQLFDDLNGDGDRDDGSESGVAEEPWLENWHLFIDINGNSYPDPDEPQATTDASGSYFFPGLLPGEYPVKVSPVAGYETPTEFTATVESETKRELDPASVENYDSAIEALSLSQIRGQLQTEDGDAIAYWKVFADLDGDGTRGDDEPMAMSDRDGNYALSGLDAGTYNIKPDVPAGWVDSAGRDGLDVVLAADAIATDNDFVLEPTNTSVTGGLHFVTMPATEVEARQTFRYAAVAMGISESAITYDLSLAPEGMAVDPNTGLTAWRPTIDQVGEHLVILRATDESGSISLHDFYLNVTAPNTPPVIVEQLSSAAQRSAAYVNHNYSYDVIAQDAESTELTFALGTAPSGAAIDPSTGRIDWTPVAGDVGSHDFTVEVADEAGATTSATWTVEVQSISPAVLPLDVTLPRSTAAVTTDYFSRISARDAIGRPVTWSLTSGPSGMTVVSDGTIEWTPSNSQLGEQSVEFEATTADGDTETVSFTIEVLGRLQNAVPVIQSQPNLSTTIGQAFRYDVQVDDADGDIHAFTLLEGPIGMSIHPSLGHVVWNPAADQLGEHDVLLQVSDPSGATVEQSFTLTVSRFGGPPRITSVPPTEAYVGSGFLYSVQSVDREGDPLTYSLLTAPAGMTIVENTGEISWTPAAGQVGTQDVVIQVSDGIGGAATQAFVVNVNAGAANLPPAVNSIAPRFGAVGTDFNYTLSASDPEGTTITYSLGQGPAGMSVDAATGQVTWVPAAGDEGKHIVTFIATDAGGGTAIESFELDVLAQNTAPSITSTAPTESTAGALFTYQVLASDADLDALTFELTEAPEGAVVDAFGRIEWPTELGEEGTYSFEVTAADPRGGEVMQSFDLELVADTEGPAVSLIERPNDASRNVQPWQGPFVVYARAIDNVEVASLTLTANGQDIPLDASGTATFTFEDWTFQTINATATAIDTSGNVTTKSITFNYDIPEGWSGVGGDEIPTAIITSPADAESVTGMVSISGTAAHEDFDIYRLSYRRVDETTYTEFHTSSTAVENGELGVWDTSLLLNDEYVIRLEVATSEGIANVVERYVGLAGELKLGNFQLSFTDMVIPVAGIPIEITRIYDTLQADREGDFGYGWRLEYRNTDLRVGLPKSGLEDIGIYSALRPGVKVYLNVPGEGRQGFTFNPDIRVLPGWGGNNLVLARPKFTPDPGVTSTLSTGTSAYLHVNELGELHAPGRIPYNPASPDFGGAYVLTTQEGLTYRISGASGELDSASDANGNTLRFTDAGISYGDQATSVTITRDSVGRIRSIADPKGQTVQYRYSSNGDLAKVIDREGNESTLSYDPSKAHYLEDIIDPLGRTGAKTDYDENGRLINIVDALGNPIAFSSDPNNFVESITDADGNEYSVEYDQAGNIVTQVDARGAVTRRTFDSQRNLTSETDPLGNTTTYTYDASGNVISITDPLGGKQTYRYGRNGVVVEEVDPTGAKTSWTQDAQGNLLTRTDPEGHVTSYTYDSSGNLLTETDVQGNMTSYTYDVAGNVLLETDPLGHTTAYTYDASGNKLTETFALTQAFGVVQATTTWGYDSNDRVVSITDALGNIERTEYNELGLESARIDANGNRTEYNYDERGLLLSTIFADGTSTSVEYDDNGRQIQSIDQLGRVTKYIHDAVGNVISTIYPDETPGDDSDNPRTYTEYDLASRRTKSVDEEGNENQYAYDDNGRLRTLYLPDSSPEDLSDNIVISTVYDARGYGTLTEDPTSSTKRYEYDSRGNLIATHFADGTVTRQTFDSLDRRVETVDQNGIATRYEYDPSGRLTAVIQSLEGASDPRTEYVYDERGNMTRQTDPNGNVTEYHYDVLSRRVGTTMALGQESSMTYDPVGNVATHTNFNGETILYSFDVMNRVQLRELPDGTSFAFTYTASGRTETVVDERGTTIYDYDARDRVLSRTEPDGVAISYTYDLAGREVTQTTPAGTVAKTYDPLGNLVTVTDPDGGVTTYVYDDRGRQVEIQFPNGVTDSYTLDDLSRILRIESNGPSGLLRSMDYTLDATGRRIGIAEQSGRVVEYEYDSLYRLTVERITDPALGDRTIEYTYDLFGNRLSKLDSVEGLTTYAYDANDRLLQTNTNGVVTTYTYDANGNTLTEFTDSNNQRSYSWDAENRLVASTIVQDSNTTEASYKYDEEGLRVEATTDGETTRSLLDKNVQYAQVVLEYATNGEIEASYVRGNQLISMHRSGKVAYNHADAAGTVRIMTDAAGAKANSYIYDAFGNVLEDSVALRTPFLFAGEYRDQTLGWDYLRARYNDPSSARFISRDEFDGFIMQPGSLNRYLYVTNDPLNFVDPSGKNGLLLEQLPTLGIQVGLLLLVGIAGSIATQSALEAGLAQTLVNTQTQLEIFRQDLVSRYYSGTQTASLESIQLQTSVTQLSLSITLLMAIPIITSSPPPGGGGPGGGGGSGGSGGPDPIRELKEIMERVLKAVKGDTAVPPHLQNQHVKTAIEKGLEISKNFLGK</sequence>
<dbReference type="NCBIfam" id="TIGR03696">
    <property type="entry name" value="Rhs_assc_core"/>
    <property type="match status" value="1"/>
</dbReference>
<evidence type="ECO:0000313" key="6">
    <source>
        <dbReference type="EMBL" id="MCC9645102.1"/>
    </source>
</evidence>
<proteinExistence type="predicted"/>
<dbReference type="SMART" id="SM00560">
    <property type="entry name" value="LamGL"/>
    <property type="match status" value="1"/>
</dbReference>
<gene>
    <name evidence="6" type="ORF">LOC71_22720</name>
</gene>
<comment type="caution">
    <text evidence="6">The sequence shown here is derived from an EMBL/GenBank/DDBJ whole genome shotgun (WGS) entry which is preliminary data.</text>
</comment>
<dbReference type="InterPro" id="IPR013517">
    <property type="entry name" value="FG-GAP"/>
</dbReference>
<dbReference type="InterPro" id="IPR013320">
    <property type="entry name" value="ConA-like_dom_sf"/>
</dbReference>
<feature type="region of interest" description="Disordered" evidence="4">
    <location>
        <begin position="4436"/>
        <end position="4460"/>
    </location>
</feature>
<keyword evidence="1" id="KW-0732">Signal</keyword>
<feature type="domain" description="Cadherin" evidence="5">
    <location>
        <begin position="1661"/>
        <end position="1734"/>
    </location>
</feature>
<dbReference type="Pfam" id="PF05345">
    <property type="entry name" value="He_PIG"/>
    <property type="match status" value="8"/>
</dbReference>
<dbReference type="InterPro" id="IPR002126">
    <property type="entry name" value="Cadherin-like_dom"/>
</dbReference>
<dbReference type="PANTHER" id="PTHR32305">
    <property type="match status" value="1"/>
</dbReference>
<evidence type="ECO:0000256" key="2">
    <source>
        <dbReference type="ARBA" id="ARBA00022737"/>
    </source>
</evidence>
<protein>
    <submittedName>
        <fullName evidence="6">FG-GAP-like repeat-containing protein</fullName>
    </submittedName>
</protein>
<evidence type="ECO:0000313" key="7">
    <source>
        <dbReference type="Proteomes" id="UP001430306"/>
    </source>
</evidence>
<dbReference type="Pfam" id="PF05593">
    <property type="entry name" value="RHS_repeat"/>
    <property type="match status" value="10"/>
</dbReference>
<dbReference type="Gene3D" id="2.130.10.130">
    <property type="entry name" value="Integrin alpha, N-terminal"/>
    <property type="match status" value="3"/>
</dbReference>
<evidence type="ECO:0000256" key="3">
    <source>
        <dbReference type="ARBA" id="ARBA00023157"/>
    </source>
</evidence>
<feature type="compositionally biased region" description="Gly residues" evidence="4">
    <location>
        <begin position="4443"/>
        <end position="4456"/>
    </location>
</feature>
<organism evidence="6 7">
    <name type="scientific">Rhodopirellula halodulae</name>
    <dbReference type="NCBI Taxonomy" id="2894198"/>
    <lineage>
        <taxon>Bacteria</taxon>
        <taxon>Pseudomonadati</taxon>
        <taxon>Planctomycetota</taxon>
        <taxon>Planctomycetia</taxon>
        <taxon>Pirellulales</taxon>
        <taxon>Pirellulaceae</taxon>
        <taxon>Rhodopirellula</taxon>
    </lineage>
</organism>
<dbReference type="Proteomes" id="UP001430306">
    <property type="component" value="Unassembled WGS sequence"/>
</dbReference>
<dbReference type="Gene3D" id="2.180.10.10">
    <property type="entry name" value="RHS repeat-associated core"/>
    <property type="match status" value="4"/>
</dbReference>
<dbReference type="SUPFAM" id="SSF49313">
    <property type="entry name" value="Cadherin-like"/>
    <property type="match status" value="9"/>
</dbReference>
<name>A0ABS8NND4_9BACT</name>
<dbReference type="InterPro" id="IPR013783">
    <property type="entry name" value="Ig-like_fold"/>
</dbReference>
<dbReference type="Pfam" id="PF13385">
    <property type="entry name" value="Laminin_G_3"/>
    <property type="match status" value="1"/>
</dbReference>
<accession>A0ABS8NND4</accession>
<dbReference type="Pfam" id="PF20148">
    <property type="entry name" value="DUF6531"/>
    <property type="match status" value="1"/>
</dbReference>